<dbReference type="InterPro" id="IPR050261">
    <property type="entry name" value="FrsA_esterase"/>
</dbReference>
<proteinExistence type="predicted"/>
<dbReference type="Proteomes" id="UP000078596">
    <property type="component" value="Chromosome"/>
</dbReference>
<dbReference type="KEGG" id="haz:A9404_02395"/>
<organism evidence="2 3">
    <name type="scientific">Halothiobacillus diazotrophicus</name>
    <dbReference type="NCBI Taxonomy" id="1860122"/>
    <lineage>
        <taxon>Bacteria</taxon>
        <taxon>Pseudomonadati</taxon>
        <taxon>Pseudomonadota</taxon>
        <taxon>Gammaproteobacteria</taxon>
        <taxon>Chromatiales</taxon>
        <taxon>Halothiobacillaceae</taxon>
        <taxon>Halothiobacillus</taxon>
    </lineage>
</organism>
<dbReference type="STRING" id="1860122.A9404_02395"/>
<evidence type="ECO:0000313" key="2">
    <source>
        <dbReference type="EMBL" id="ANJ66379.1"/>
    </source>
</evidence>
<dbReference type="EMBL" id="CP016027">
    <property type="protein sequence ID" value="ANJ66379.1"/>
    <property type="molecule type" value="Genomic_DNA"/>
</dbReference>
<dbReference type="PANTHER" id="PTHR22946">
    <property type="entry name" value="DIENELACTONE HYDROLASE DOMAIN-CONTAINING PROTEIN-RELATED"/>
    <property type="match status" value="1"/>
</dbReference>
<evidence type="ECO:0000313" key="3">
    <source>
        <dbReference type="Proteomes" id="UP000078596"/>
    </source>
</evidence>
<keyword evidence="3" id="KW-1185">Reference proteome</keyword>
<feature type="domain" description="Dienelactone hydrolase" evidence="1">
    <location>
        <begin position="24"/>
        <end position="245"/>
    </location>
</feature>
<dbReference type="InterPro" id="IPR002925">
    <property type="entry name" value="Dienelactn_hydro"/>
</dbReference>
<gene>
    <name evidence="2" type="ORF">A9404_02395</name>
</gene>
<accession>A0A191ZET3</accession>
<name>A0A191ZET3_9GAMM</name>
<dbReference type="GO" id="GO:0016787">
    <property type="term" value="F:hydrolase activity"/>
    <property type="evidence" value="ECO:0007669"/>
    <property type="project" value="InterPro"/>
</dbReference>
<dbReference type="Pfam" id="PF01738">
    <property type="entry name" value="DLH"/>
    <property type="match status" value="1"/>
</dbReference>
<dbReference type="InterPro" id="IPR029058">
    <property type="entry name" value="AB_hydrolase_fold"/>
</dbReference>
<dbReference type="Gene3D" id="3.40.50.1820">
    <property type="entry name" value="alpha/beta hydrolase"/>
    <property type="match status" value="1"/>
</dbReference>
<sequence>MTDSQATIQTRTIPYTIDGVTMEGVFAADTAQTGKRPAVLVVHEWWGRTPFVIDRAQALAKLGYAAFALDLYGNAKQVDNPADAGAMAQSVGGNLQLLTQRFVAALHALKDQPEVDSEKIAFIGYCFGGTVALSMVRQGINASALATFHAGVSGLAPIGHEPITTPIHMFTGGDDPFVPTDAVQAVKDEMKQAGADIEVTIYPAGRHGFTNPVATENGKKFDIPLAYDDVLAKDSWNQMHEFFREKFGV</sequence>
<reference evidence="2 3" key="1">
    <citation type="submission" date="2016-06" db="EMBL/GenBank/DDBJ databases">
        <title>Insight into the functional genes involving in sulfur oxidation in Pearl River water.</title>
        <authorList>
            <person name="Luo J."/>
            <person name="Tan X."/>
            <person name="Lin W."/>
        </authorList>
    </citation>
    <scope>NUCLEOTIDE SEQUENCE [LARGE SCALE GENOMIC DNA]</scope>
    <source>
        <strain evidence="2 3">LS2</strain>
    </source>
</reference>
<dbReference type="SUPFAM" id="SSF53474">
    <property type="entry name" value="alpha/beta-Hydrolases"/>
    <property type="match status" value="1"/>
</dbReference>
<evidence type="ECO:0000259" key="1">
    <source>
        <dbReference type="Pfam" id="PF01738"/>
    </source>
</evidence>
<protein>
    <recommendedName>
        <fullName evidence="1">Dienelactone hydrolase domain-containing protein</fullName>
    </recommendedName>
</protein>
<dbReference type="PANTHER" id="PTHR22946:SF0">
    <property type="entry name" value="DIENELACTONE HYDROLASE DOMAIN-CONTAINING PROTEIN"/>
    <property type="match status" value="1"/>
</dbReference>
<dbReference type="AlphaFoldDB" id="A0A191ZET3"/>
<dbReference type="RefSeq" id="WP_066098323.1">
    <property type="nucleotide sequence ID" value="NZ_CP016027.1"/>
</dbReference>